<dbReference type="InterPro" id="IPR011146">
    <property type="entry name" value="HIT-like"/>
</dbReference>
<accession>A0A0F9K705</accession>
<sequence>MATIFEKIINKEIPATILYEDDTVIAIKDKFPKAPVHLLIISKKVIPSFQHIEKNDLPIIGRMIEVSQKLAKEFKVEKAYRLLTNVGESAGQSIFHLHFHLLGGKTLSESEII</sequence>
<dbReference type="InterPro" id="IPR019808">
    <property type="entry name" value="Histidine_triad_CS"/>
</dbReference>
<feature type="domain" description="HIT" evidence="1">
    <location>
        <begin position="4"/>
        <end position="112"/>
    </location>
</feature>
<reference evidence="2" key="1">
    <citation type="journal article" date="2015" name="Nature">
        <title>Complex archaea that bridge the gap between prokaryotes and eukaryotes.</title>
        <authorList>
            <person name="Spang A."/>
            <person name="Saw J.H."/>
            <person name="Jorgensen S.L."/>
            <person name="Zaremba-Niedzwiedzka K."/>
            <person name="Martijn J."/>
            <person name="Lind A.E."/>
            <person name="van Eijk R."/>
            <person name="Schleper C."/>
            <person name="Guy L."/>
            <person name="Ettema T.J."/>
        </authorList>
    </citation>
    <scope>NUCLEOTIDE SEQUENCE</scope>
</reference>
<dbReference type="PRINTS" id="PR00332">
    <property type="entry name" value="HISTRIAD"/>
</dbReference>
<organism evidence="2">
    <name type="scientific">marine sediment metagenome</name>
    <dbReference type="NCBI Taxonomy" id="412755"/>
    <lineage>
        <taxon>unclassified sequences</taxon>
        <taxon>metagenomes</taxon>
        <taxon>ecological metagenomes</taxon>
    </lineage>
</organism>
<dbReference type="AlphaFoldDB" id="A0A0F9K705"/>
<dbReference type="Pfam" id="PF01230">
    <property type="entry name" value="HIT"/>
    <property type="match status" value="1"/>
</dbReference>
<dbReference type="PROSITE" id="PS00892">
    <property type="entry name" value="HIT_1"/>
    <property type="match status" value="1"/>
</dbReference>
<name>A0A0F9K705_9ZZZZ</name>
<dbReference type="PANTHER" id="PTHR23089">
    <property type="entry name" value="HISTIDINE TRIAD HIT PROTEIN"/>
    <property type="match status" value="1"/>
</dbReference>
<dbReference type="SUPFAM" id="SSF54197">
    <property type="entry name" value="HIT-like"/>
    <property type="match status" value="1"/>
</dbReference>
<proteinExistence type="predicted"/>
<dbReference type="InterPro" id="IPR036265">
    <property type="entry name" value="HIT-like_sf"/>
</dbReference>
<protein>
    <recommendedName>
        <fullName evidence="1">HIT domain-containing protein</fullName>
    </recommendedName>
</protein>
<dbReference type="EMBL" id="LAZR01009816">
    <property type="protein sequence ID" value="KKM70446.1"/>
    <property type="molecule type" value="Genomic_DNA"/>
</dbReference>
<dbReference type="InterPro" id="IPR001310">
    <property type="entry name" value="Histidine_triad_HIT"/>
</dbReference>
<dbReference type="Gene3D" id="3.30.428.10">
    <property type="entry name" value="HIT-like"/>
    <property type="match status" value="1"/>
</dbReference>
<comment type="caution">
    <text evidence="2">The sequence shown here is derived from an EMBL/GenBank/DDBJ whole genome shotgun (WGS) entry which is preliminary data.</text>
</comment>
<dbReference type="GO" id="GO:0003824">
    <property type="term" value="F:catalytic activity"/>
    <property type="evidence" value="ECO:0007669"/>
    <property type="project" value="InterPro"/>
</dbReference>
<dbReference type="PROSITE" id="PS51084">
    <property type="entry name" value="HIT_2"/>
    <property type="match status" value="1"/>
</dbReference>
<evidence type="ECO:0000259" key="1">
    <source>
        <dbReference type="PROSITE" id="PS51084"/>
    </source>
</evidence>
<gene>
    <name evidence="2" type="ORF">LCGC14_1440630</name>
</gene>
<evidence type="ECO:0000313" key="2">
    <source>
        <dbReference type="EMBL" id="KKM70446.1"/>
    </source>
</evidence>
<dbReference type="CDD" id="cd01276">
    <property type="entry name" value="PKCI_related"/>
    <property type="match status" value="1"/>
</dbReference>